<accession>A0A8X6QM42</accession>
<name>A0A8X6QM42_NEPPI</name>
<organism evidence="1 2">
    <name type="scientific">Nephila pilipes</name>
    <name type="common">Giant wood spider</name>
    <name type="synonym">Nephila maculata</name>
    <dbReference type="NCBI Taxonomy" id="299642"/>
    <lineage>
        <taxon>Eukaryota</taxon>
        <taxon>Metazoa</taxon>
        <taxon>Ecdysozoa</taxon>
        <taxon>Arthropoda</taxon>
        <taxon>Chelicerata</taxon>
        <taxon>Arachnida</taxon>
        <taxon>Araneae</taxon>
        <taxon>Araneomorphae</taxon>
        <taxon>Entelegynae</taxon>
        <taxon>Araneoidea</taxon>
        <taxon>Nephilidae</taxon>
        <taxon>Nephila</taxon>
    </lineage>
</organism>
<dbReference type="EMBL" id="BMAW01033922">
    <property type="protein sequence ID" value="GFU32459.1"/>
    <property type="molecule type" value="Genomic_DNA"/>
</dbReference>
<reference evidence="1" key="1">
    <citation type="submission" date="2020-08" db="EMBL/GenBank/DDBJ databases">
        <title>Multicomponent nature underlies the extraordinary mechanical properties of spider dragline silk.</title>
        <authorList>
            <person name="Kono N."/>
            <person name="Nakamura H."/>
            <person name="Mori M."/>
            <person name="Yoshida Y."/>
            <person name="Ohtoshi R."/>
            <person name="Malay A.D."/>
            <person name="Moran D.A.P."/>
            <person name="Tomita M."/>
            <person name="Numata K."/>
            <person name="Arakawa K."/>
        </authorList>
    </citation>
    <scope>NUCLEOTIDE SEQUENCE</scope>
</reference>
<evidence type="ECO:0000313" key="1">
    <source>
        <dbReference type="EMBL" id="GFU32459.1"/>
    </source>
</evidence>
<comment type="caution">
    <text evidence="1">The sequence shown here is derived from an EMBL/GenBank/DDBJ whole genome shotgun (WGS) entry which is preliminary data.</text>
</comment>
<sequence>MRYGKSSQGTCASVNEAPSEKGSAEFIQKWGMMRDILERVHFSLYFYLYLTKMIHGLPYDKENEGSEILKIYVSQNKYKKIFYSSREDLFENISKVYDIPQDELIVYERFPGIPKLLRPEDIVDKMELEVRQITRSNVIRIWFYLNCLWHGFSKMIRFIEDEINFWN</sequence>
<gene>
    <name evidence="1" type="ORF">NPIL_98932</name>
</gene>
<evidence type="ECO:0000313" key="2">
    <source>
        <dbReference type="Proteomes" id="UP000887013"/>
    </source>
</evidence>
<dbReference type="Proteomes" id="UP000887013">
    <property type="component" value="Unassembled WGS sequence"/>
</dbReference>
<protein>
    <submittedName>
        <fullName evidence="1">Uncharacterized protein</fullName>
    </submittedName>
</protein>
<dbReference type="AlphaFoldDB" id="A0A8X6QM42"/>
<keyword evidence="2" id="KW-1185">Reference proteome</keyword>
<proteinExistence type="predicted"/>